<name>A0AAV4QVM6_CAEEX</name>
<dbReference type="EMBL" id="BPLR01006748">
    <property type="protein sequence ID" value="GIY12146.1"/>
    <property type="molecule type" value="Genomic_DNA"/>
</dbReference>
<dbReference type="Proteomes" id="UP001054945">
    <property type="component" value="Unassembled WGS sequence"/>
</dbReference>
<reference evidence="1 2" key="1">
    <citation type="submission" date="2021-06" db="EMBL/GenBank/DDBJ databases">
        <title>Caerostris extrusa draft genome.</title>
        <authorList>
            <person name="Kono N."/>
            <person name="Arakawa K."/>
        </authorList>
    </citation>
    <scope>NUCLEOTIDE SEQUENCE [LARGE SCALE GENOMIC DNA]</scope>
</reference>
<keyword evidence="2" id="KW-1185">Reference proteome</keyword>
<proteinExistence type="predicted"/>
<evidence type="ECO:0000313" key="1">
    <source>
        <dbReference type="EMBL" id="GIY12146.1"/>
    </source>
</evidence>
<organism evidence="1 2">
    <name type="scientific">Caerostris extrusa</name>
    <name type="common">Bark spider</name>
    <name type="synonym">Caerostris bankana</name>
    <dbReference type="NCBI Taxonomy" id="172846"/>
    <lineage>
        <taxon>Eukaryota</taxon>
        <taxon>Metazoa</taxon>
        <taxon>Ecdysozoa</taxon>
        <taxon>Arthropoda</taxon>
        <taxon>Chelicerata</taxon>
        <taxon>Arachnida</taxon>
        <taxon>Araneae</taxon>
        <taxon>Araneomorphae</taxon>
        <taxon>Entelegynae</taxon>
        <taxon>Araneoidea</taxon>
        <taxon>Araneidae</taxon>
        <taxon>Caerostris</taxon>
    </lineage>
</organism>
<accession>A0AAV4QVM6</accession>
<comment type="caution">
    <text evidence="1">The sequence shown here is derived from an EMBL/GenBank/DDBJ whole genome shotgun (WGS) entry which is preliminary data.</text>
</comment>
<dbReference type="AlphaFoldDB" id="A0AAV4QVM6"/>
<sequence length="143" mass="16092">MQWEIPGGSGIVSKIEKPKTINGRAERLGALFPGWRVFHILFLDIPPIMRVGDQSMNTSLLSSVPLSLTLPMYPSLYAQYKSRKTKNVPTHHPPEQKEDPLMRASPYLCPAHTPPRPIINWGRYNPSFSDRKTGKAHYAVAVT</sequence>
<evidence type="ECO:0000313" key="2">
    <source>
        <dbReference type="Proteomes" id="UP001054945"/>
    </source>
</evidence>
<gene>
    <name evidence="1" type="ORF">CEXT_261491</name>
</gene>
<protein>
    <submittedName>
        <fullName evidence="1">Uncharacterized protein</fullName>
    </submittedName>
</protein>